<proteinExistence type="predicted"/>
<sequence>MDIPEKEPLPVFQKNPKSIFPDNKISDIISKLRIMTRISSGITLEIGLIGGTFPPEASVAELLRIGNVTLQDIIDLNDTAVLDILSLWKEDESKVALENWLVDLERIRNESMFMKTFLEFPGKKEYMEKLNDVENMNIKSSTRILSGWESDLSIVLNFLQHIHVNLNERRAKSILEEVDLLGYKLTTIAEIVEESLTILAPLKKAKEIEQYADFYKILVREYDIRKQLELYPMGYWIVELAESYSSIYSVRDAMNKSLSSVETLQKLIDSRDPSFQQSFEFIVGLPNRYLDLQRLEEDIQNPWMIDIVLNASIVFDGLKKAFSYYKNLSSEIEEVEKKYWKDMGYDSLGHATNANRLVSELPGSVDTATEALEKMRDCENMRKTPIGTLNQTKLDNIIELNGIMKNLNTLEYADEQFLNALAEVKAILPTDPNPPDKLEAARIYVEALKSSEHYAIVTQKVEQLLTDVKRILNATDSLPALVPAIQADILDLQEYHDNRPGSYPLYFKFFAYMREAGKETKLVNDVIREIRQFRIDLPKLKELIPRIAASKTALLSAIESAKSFKKIADPAAGLFNSFLAPREYTGKLVRTVEALEAIREIRKEQFEMSKLFHSPLKHVSLEKLSEPQKKAIEDVFKIQQIYYSLHDIQMKEGFELEERSDFQGFWAIFKEMASLGSVDIDKDVLREALEILNQTTPDKTTFEALPILERLNFNLDGFRILEAVPSLTFLDYGFKIYARELTRPEPVHKEFKRRRPMTSTTTTIRTTTIPPPMIPNWAWE</sequence>
<dbReference type="STRING" id="1561998.A0A1I7UP88"/>
<protein>
    <submittedName>
        <fullName evidence="3">WSN domain-containing protein</fullName>
    </submittedName>
</protein>
<dbReference type="eggNOG" id="ENOG502QQEE">
    <property type="taxonomic scope" value="Eukaryota"/>
</dbReference>
<name>A0A1I7UP88_9PELO</name>
<organism evidence="2 3">
    <name type="scientific">Caenorhabditis tropicalis</name>
    <dbReference type="NCBI Taxonomy" id="1561998"/>
    <lineage>
        <taxon>Eukaryota</taxon>
        <taxon>Metazoa</taxon>
        <taxon>Ecdysozoa</taxon>
        <taxon>Nematoda</taxon>
        <taxon>Chromadorea</taxon>
        <taxon>Rhabditida</taxon>
        <taxon>Rhabditina</taxon>
        <taxon>Rhabditomorpha</taxon>
        <taxon>Rhabditoidea</taxon>
        <taxon>Rhabditidae</taxon>
        <taxon>Peloderinae</taxon>
        <taxon>Caenorhabditis</taxon>
    </lineage>
</organism>
<evidence type="ECO:0000259" key="1">
    <source>
        <dbReference type="SMART" id="SM00453"/>
    </source>
</evidence>
<dbReference type="PANTHER" id="PTHR32525:SF3">
    <property type="entry name" value="DOMAIN OF UNKNOWN FUNCTION WSN DOMAIN-CONTAINING PROTEIN-RELATED"/>
    <property type="match status" value="1"/>
</dbReference>
<dbReference type="WBParaSite" id="Csp11.Scaffold630.g17968.t1">
    <property type="protein sequence ID" value="Csp11.Scaffold630.g17968.t1"/>
    <property type="gene ID" value="Csp11.Scaffold630.g17968"/>
</dbReference>
<evidence type="ECO:0000313" key="2">
    <source>
        <dbReference type="Proteomes" id="UP000095282"/>
    </source>
</evidence>
<dbReference type="AlphaFoldDB" id="A0A1I7UP88"/>
<dbReference type="PANTHER" id="PTHR32525">
    <property type="entry name" value="PROTEIN-TYROSINE-PHOSPHATASE"/>
    <property type="match status" value="1"/>
</dbReference>
<feature type="domain" description="Domain of unknown function WSN" evidence="1">
    <location>
        <begin position="23"/>
        <end position="91"/>
    </location>
</feature>
<dbReference type="Pfam" id="PF02206">
    <property type="entry name" value="WSN"/>
    <property type="match status" value="1"/>
</dbReference>
<accession>A0A1I7UP88</accession>
<dbReference type="Proteomes" id="UP000095282">
    <property type="component" value="Unplaced"/>
</dbReference>
<dbReference type="InterPro" id="IPR003125">
    <property type="entry name" value="WSN"/>
</dbReference>
<dbReference type="SMART" id="SM00453">
    <property type="entry name" value="WSN"/>
    <property type="match status" value="1"/>
</dbReference>
<reference evidence="3" key="1">
    <citation type="submission" date="2016-11" db="UniProtKB">
        <authorList>
            <consortium name="WormBaseParasite"/>
        </authorList>
    </citation>
    <scope>IDENTIFICATION</scope>
</reference>
<keyword evidence="2" id="KW-1185">Reference proteome</keyword>
<evidence type="ECO:0000313" key="3">
    <source>
        <dbReference type="WBParaSite" id="Csp11.Scaffold630.g17968.t1"/>
    </source>
</evidence>